<feature type="transmembrane region" description="Helical" evidence="2">
    <location>
        <begin position="48"/>
        <end position="69"/>
    </location>
</feature>
<name>A0ABU0RK01_9ACTN</name>
<organism evidence="3 4">
    <name type="scientific">Streptomyces turgidiscabies</name>
    <dbReference type="NCBI Taxonomy" id="85558"/>
    <lineage>
        <taxon>Bacteria</taxon>
        <taxon>Bacillati</taxon>
        <taxon>Actinomycetota</taxon>
        <taxon>Actinomycetes</taxon>
        <taxon>Kitasatosporales</taxon>
        <taxon>Streptomycetaceae</taxon>
        <taxon>Streptomyces</taxon>
    </lineage>
</organism>
<gene>
    <name evidence="3" type="ORF">QFZ49_002241</name>
</gene>
<feature type="compositionally biased region" description="Basic and acidic residues" evidence="1">
    <location>
        <begin position="1"/>
        <end position="22"/>
    </location>
</feature>
<proteinExistence type="predicted"/>
<comment type="caution">
    <text evidence="3">The sequence shown here is derived from an EMBL/GenBank/DDBJ whole genome shotgun (WGS) entry which is preliminary data.</text>
</comment>
<protein>
    <submittedName>
        <fullName evidence="3">Uncharacterized protein</fullName>
    </submittedName>
</protein>
<reference evidence="3 4" key="1">
    <citation type="submission" date="2023-07" db="EMBL/GenBank/DDBJ databases">
        <title>Comparative genomics of wheat-associated soil bacteria to identify genetic determinants of phenazine resistance.</title>
        <authorList>
            <person name="Mouncey N."/>
        </authorList>
    </citation>
    <scope>NUCLEOTIDE SEQUENCE [LARGE SCALE GENOMIC DNA]</scope>
    <source>
        <strain evidence="3 4">W2I16</strain>
    </source>
</reference>
<evidence type="ECO:0000313" key="3">
    <source>
        <dbReference type="EMBL" id="MDQ0932311.1"/>
    </source>
</evidence>
<evidence type="ECO:0000313" key="4">
    <source>
        <dbReference type="Proteomes" id="UP001223072"/>
    </source>
</evidence>
<keyword evidence="4" id="KW-1185">Reference proteome</keyword>
<keyword evidence="2" id="KW-0472">Membrane</keyword>
<dbReference type="EMBL" id="JAUSZS010000003">
    <property type="protein sequence ID" value="MDQ0932311.1"/>
    <property type="molecule type" value="Genomic_DNA"/>
</dbReference>
<accession>A0ABU0RK01</accession>
<keyword evidence="2" id="KW-0812">Transmembrane</keyword>
<evidence type="ECO:0000256" key="2">
    <source>
        <dbReference type="SAM" id="Phobius"/>
    </source>
</evidence>
<evidence type="ECO:0000256" key="1">
    <source>
        <dbReference type="SAM" id="MobiDB-lite"/>
    </source>
</evidence>
<sequence length="121" mass="13029">MAEDARKMREDAAGEAKRRIDEASDAGIQNRSWWEDVGDWFTDNWDSIVAVCKIVVAVVGVVAMIIGGVTGWGAPEARAIDLTVLDGGLFDVALGSEESGVAFRASAVRLAKTRAYLAWDN</sequence>
<keyword evidence="2" id="KW-1133">Transmembrane helix</keyword>
<dbReference type="Proteomes" id="UP001223072">
    <property type="component" value="Unassembled WGS sequence"/>
</dbReference>
<feature type="region of interest" description="Disordered" evidence="1">
    <location>
        <begin position="1"/>
        <end position="25"/>
    </location>
</feature>